<evidence type="ECO:0000313" key="6">
    <source>
        <dbReference type="EMBL" id="GMR30501.1"/>
    </source>
</evidence>
<keyword evidence="4 5" id="KW-0732">Signal</keyword>
<dbReference type="Pfam" id="PF01060">
    <property type="entry name" value="TTR-52"/>
    <property type="match status" value="1"/>
</dbReference>
<dbReference type="InterPro" id="IPR038479">
    <property type="entry name" value="Transthyretin-like_sf"/>
</dbReference>
<dbReference type="InterPro" id="IPR001534">
    <property type="entry name" value="Transthyretin-like"/>
</dbReference>
<dbReference type="Proteomes" id="UP001328107">
    <property type="component" value="Unassembled WGS sequence"/>
</dbReference>
<evidence type="ECO:0000256" key="4">
    <source>
        <dbReference type="ARBA" id="ARBA00022729"/>
    </source>
</evidence>
<evidence type="ECO:0000256" key="1">
    <source>
        <dbReference type="ARBA" id="ARBA00004613"/>
    </source>
</evidence>
<evidence type="ECO:0000256" key="2">
    <source>
        <dbReference type="ARBA" id="ARBA00010112"/>
    </source>
</evidence>
<evidence type="ECO:0000256" key="5">
    <source>
        <dbReference type="SAM" id="SignalP"/>
    </source>
</evidence>
<comment type="similarity">
    <text evidence="2">Belongs to the nematode transthyretin-like family.</text>
</comment>
<comment type="subcellular location">
    <subcellularLocation>
        <location evidence="1">Secreted</location>
    </subcellularLocation>
</comment>
<gene>
    <name evidence="6" type="ORF">PMAYCL1PPCAC_00696</name>
</gene>
<sequence>ITATIYLKSQLDMFTLAKSLLLIALTALLQPAASVGYDQSAAVTGTLLCNGRPAANVKVRLYDDDSGPDFDDLMGEGTSDGQGRFRLSGSTDETMTIDPKLNIYHDCNDGMTPCQRRTTIFIPNSYVSNGRNPTKTYNAGVIELAGQVDGESRDCIN</sequence>
<evidence type="ECO:0000313" key="7">
    <source>
        <dbReference type="Proteomes" id="UP001328107"/>
    </source>
</evidence>
<comment type="caution">
    <text evidence="6">The sequence shown here is derived from an EMBL/GenBank/DDBJ whole genome shotgun (WGS) entry which is preliminary data.</text>
</comment>
<evidence type="ECO:0008006" key="8">
    <source>
        <dbReference type="Google" id="ProtNLM"/>
    </source>
</evidence>
<dbReference type="GO" id="GO:0005576">
    <property type="term" value="C:extracellular region"/>
    <property type="evidence" value="ECO:0007669"/>
    <property type="project" value="UniProtKB-SubCell"/>
</dbReference>
<dbReference type="GO" id="GO:0009986">
    <property type="term" value="C:cell surface"/>
    <property type="evidence" value="ECO:0007669"/>
    <property type="project" value="InterPro"/>
</dbReference>
<evidence type="ECO:0000256" key="3">
    <source>
        <dbReference type="ARBA" id="ARBA00022525"/>
    </source>
</evidence>
<organism evidence="6 7">
    <name type="scientific">Pristionchus mayeri</name>
    <dbReference type="NCBI Taxonomy" id="1317129"/>
    <lineage>
        <taxon>Eukaryota</taxon>
        <taxon>Metazoa</taxon>
        <taxon>Ecdysozoa</taxon>
        <taxon>Nematoda</taxon>
        <taxon>Chromadorea</taxon>
        <taxon>Rhabditida</taxon>
        <taxon>Rhabditina</taxon>
        <taxon>Diplogasteromorpha</taxon>
        <taxon>Diplogasteroidea</taxon>
        <taxon>Neodiplogasteridae</taxon>
        <taxon>Pristionchus</taxon>
    </lineage>
</organism>
<dbReference type="AlphaFoldDB" id="A0AAN5C6N4"/>
<keyword evidence="3" id="KW-0964">Secreted</keyword>
<proteinExistence type="inferred from homology"/>
<protein>
    <recommendedName>
        <fullName evidence="8">Transthyretin-like protein 5</fullName>
    </recommendedName>
</protein>
<dbReference type="PANTHER" id="PTHR21700:SF3">
    <property type="entry name" value="TRANSTHYRETIN-LIKE PROTEIN 5"/>
    <property type="match status" value="1"/>
</dbReference>
<reference evidence="7" key="1">
    <citation type="submission" date="2022-10" db="EMBL/GenBank/DDBJ databases">
        <title>Genome assembly of Pristionchus species.</title>
        <authorList>
            <person name="Yoshida K."/>
            <person name="Sommer R.J."/>
        </authorList>
    </citation>
    <scope>NUCLEOTIDE SEQUENCE [LARGE SCALE GENOMIC DNA]</scope>
    <source>
        <strain evidence="7">RS5460</strain>
    </source>
</reference>
<dbReference type="Gene3D" id="2.60.40.3330">
    <property type="match status" value="1"/>
</dbReference>
<dbReference type="EMBL" id="BTRK01000001">
    <property type="protein sequence ID" value="GMR30501.1"/>
    <property type="molecule type" value="Genomic_DNA"/>
</dbReference>
<accession>A0AAN5C6N4</accession>
<name>A0AAN5C6N4_9BILA</name>
<feature type="chain" id="PRO_5042848530" description="Transthyretin-like protein 5" evidence="5">
    <location>
        <begin position="35"/>
        <end position="157"/>
    </location>
</feature>
<dbReference type="PANTHER" id="PTHR21700">
    <property type="entry name" value="TRANSTHYRETIN-LIKE FAMILY PROTEIN-RELATED"/>
    <property type="match status" value="1"/>
</dbReference>
<feature type="non-terminal residue" evidence="6">
    <location>
        <position position="1"/>
    </location>
</feature>
<keyword evidence="7" id="KW-1185">Reference proteome</keyword>
<feature type="signal peptide" evidence="5">
    <location>
        <begin position="1"/>
        <end position="34"/>
    </location>
</feature>